<dbReference type="Pfam" id="PF00004">
    <property type="entry name" value="AAA"/>
    <property type="match status" value="2"/>
</dbReference>
<dbReference type="Gene3D" id="3.40.50.300">
    <property type="entry name" value="P-loop containing nucleotide triphosphate hydrolases"/>
    <property type="match status" value="2"/>
</dbReference>
<evidence type="ECO:0000256" key="3">
    <source>
        <dbReference type="ARBA" id="ARBA00022840"/>
    </source>
</evidence>
<keyword evidence="3" id="KW-0067">ATP-binding</keyword>
<name>A0ABY4CJ95_9BACL</name>
<dbReference type="SUPFAM" id="SSF52540">
    <property type="entry name" value="P-loop containing nucleoside triphosphate hydrolases"/>
    <property type="match status" value="2"/>
</dbReference>
<dbReference type="PRINTS" id="PR00819">
    <property type="entry name" value="CBXCFQXSUPER"/>
</dbReference>
<dbReference type="SMART" id="SM00382">
    <property type="entry name" value="AAA"/>
    <property type="match status" value="2"/>
</dbReference>
<feature type="domain" description="AAA+ ATPase" evidence="4">
    <location>
        <begin position="848"/>
        <end position="984"/>
    </location>
</feature>
<protein>
    <submittedName>
        <fullName evidence="5">AAA family ATPase</fullName>
    </submittedName>
</protein>
<keyword evidence="6" id="KW-1185">Reference proteome</keyword>
<proteinExistence type="inferred from homology"/>
<feature type="domain" description="AAA+ ATPase" evidence="4">
    <location>
        <begin position="575"/>
        <end position="712"/>
    </location>
</feature>
<evidence type="ECO:0000256" key="2">
    <source>
        <dbReference type="ARBA" id="ARBA00022741"/>
    </source>
</evidence>
<dbReference type="InterPro" id="IPR027417">
    <property type="entry name" value="P-loop_NTPase"/>
</dbReference>
<accession>A0ABY4CJ95</accession>
<evidence type="ECO:0000256" key="1">
    <source>
        <dbReference type="ARBA" id="ARBA00010378"/>
    </source>
</evidence>
<dbReference type="PANTHER" id="PTHR43392">
    <property type="entry name" value="AAA-TYPE ATPASE FAMILY PROTEIN / ANKYRIN REPEAT FAMILY PROTEIN"/>
    <property type="match status" value="1"/>
</dbReference>
<dbReference type="Proteomes" id="UP000830167">
    <property type="component" value="Chromosome"/>
</dbReference>
<dbReference type="Gene3D" id="1.10.8.60">
    <property type="match status" value="1"/>
</dbReference>
<dbReference type="RefSeq" id="WP_347437295.1">
    <property type="nucleotide sequence ID" value="NZ_CP089291.1"/>
</dbReference>
<keyword evidence="2" id="KW-0547">Nucleotide-binding</keyword>
<evidence type="ECO:0000259" key="4">
    <source>
        <dbReference type="SMART" id="SM00382"/>
    </source>
</evidence>
<evidence type="ECO:0000313" key="6">
    <source>
        <dbReference type="Proteomes" id="UP000830167"/>
    </source>
</evidence>
<dbReference type="PANTHER" id="PTHR43392:SF2">
    <property type="entry name" value="AAA-TYPE ATPASE FAMILY PROTEIN _ ANKYRIN REPEAT FAMILY PROTEIN"/>
    <property type="match status" value="1"/>
</dbReference>
<dbReference type="EMBL" id="CP089291">
    <property type="protein sequence ID" value="UOF90596.1"/>
    <property type="molecule type" value="Genomic_DNA"/>
</dbReference>
<dbReference type="InterPro" id="IPR003593">
    <property type="entry name" value="AAA+_ATPase"/>
</dbReference>
<evidence type="ECO:0000313" key="5">
    <source>
        <dbReference type="EMBL" id="UOF90596.1"/>
    </source>
</evidence>
<comment type="similarity">
    <text evidence="1">Belongs to the CbxX/CfxQ family.</text>
</comment>
<dbReference type="Pfam" id="PF17866">
    <property type="entry name" value="AAA_lid_6"/>
    <property type="match status" value="2"/>
</dbReference>
<dbReference type="InterPro" id="IPR000641">
    <property type="entry name" value="CbxX/CfxQ"/>
</dbReference>
<sequence length="1076" mass="122104">MGVIRVRMDRTNWQHYFGTASHQYTDQETIRMRLDPVKMRLILEQTTQQSCLRMFLPVRSFDPSEIPGDSIYVVYAHQLQQAFETFNRKGSDTITLEFRTNTLTFLDAGKSYRVPVEYQLAEDGNVQTNRSEQIQFASVAKSSYASGQWLISSEFLQLLQTTQGSSIPFEIQDQLATIFSQTVPVYADTSFSGSFPKEPFVRFLRWMDLPATVSLQMYEDKCMRLQMLDSEVGGEAEIRFNKRTKVFFPLKKQELQGMTFAVADVKTALKIFSQILNCSYPLATPMYLQYGEYGLRLSTVYECSGMRATIPFARTPRHIQEKKGWIQSRNVIMFCEALENRMDADRLELTEQTIELTGVTVPFADMDVFDPETFADESQFRTTMEAMVQTEKWEPAKSIQLVFGKVKDFVKHIEHVPGDILRISSNAGIVDIAIDEQLVRTRKMSKRVATGDYAMKMAQVLRILQPFQESSETATIRFTGYDNRFASFNIVYRNVCYQVWLPADMATEQNIESGTMDVDGSTEQEDEGIRASTIEMEMNDWIGLSDLKQQVTKIVNYVSFERKRQSVISVKETVPSLHMCFSGNPGTGKTMTARFLGKLLQQAGVLKSGHVVEVDRQKLIGQHIGHSEANLAKYIQQAIGGILFIDEAHALYKAESAKDYGHDLIHVLVKAMEDYRSQLVVILAGYKKEMGEFLNSNIGLRDRIPFYLDFPDFTIEELLQIAKQMAKNQYSYELDANVDGVLRELIEKARVDDTFGNARMIRNLIEQAVINHANRVAADSSQEFDPYTVLTKEDFTFAESTNSSHNPVWERIQGTVGLKEVKDTLKQIGNLLVFDQKRLELGIESKPPMMHMAFTGNPGTGKTMVARLIGEWLKEIGLLKRGHFVEVSAKDLIAGYVGQTVHKTAAKIREALGGILFIDEAYALAKGGLRQYGEEAIAVLVKEMDEQRGNLVVILAGYKKEMEELLHVNPGLKSRIRFHLEFPDYQASELVEIFKQKAAQEKFEMPSEVEERLWEYFINCTAAFDGMSGNGRLAENVFEKTRLALATRIQNHGMDQMEDLLTLTVADIPSIPGAET</sequence>
<organism evidence="5 6">
    <name type="scientific">Fodinisporobacter ferrooxydans</name>
    <dbReference type="NCBI Taxonomy" id="2901836"/>
    <lineage>
        <taxon>Bacteria</taxon>
        <taxon>Bacillati</taxon>
        <taxon>Bacillota</taxon>
        <taxon>Bacilli</taxon>
        <taxon>Bacillales</taxon>
        <taxon>Alicyclobacillaceae</taxon>
        <taxon>Fodinisporobacter</taxon>
    </lineage>
</organism>
<gene>
    <name evidence="5" type="ORF">LSG31_22535</name>
</gene>
<dbReference type="InterPro" id="IPR003959">
    <property type="entry name" value="ATPase_AAA_core"/>
</dbReference>
<reference evidence="5" key="1">
    <citation type="submission" date="2021-12" db="EMBL/GenBank/DDBJ databases">
        <title>Alicyclobacillaceae gen. nov., sp. nov., isolated from chalcocite enrichment system.</title>
        <authorList>
            <person name="Jiang Z."/>
        </authorList>
    </citation>
    <scope>NUCLEOTIDE SEQUENCE</scope>
    <source>
        <strain evidence="5">MYW30-H2</strain>
    </source>
</reference>
<dbReference type="InterPro" id="IPR041627">
    <property type="entry name" value="AAA_lid_6"/>
</dbReference>
<dbReference type="CDD" id="cd00009">
    <property type="entry name" value="AAA"/>
    <property type="match status" value="2"/>
</dbReference>
<dbReference type="InterPro" id="IPR050773">
    <property type="entry name" value="CbxX/CfxQ_RuBisCO_ESX"/>
</dbReference>